<evidence type="ECO:0000313" key="2">
    <source>
        <dbReference type="EMBL" id="OLQ13170.1"/>
    </source>
</evidence>
<feature type="region of interest" description="Disordered" evidence="1">
    <location>
        <begin position="231"/>
        <end position="341"/>
    </location>
</feature>
<dbReference type="AlphaFoldDB" id="A0A1Q9F0G8"/>
<feature type="compositionally biased region" description="Basic and acidic residues" evidence="1">
    <location>
        <begin position="273"/>
        <end position="288"/>
    </location>
</feature>
<feature type="compositionally biased region" description="Polar residues" evidence="1">
    <location>
        <begin position="326"/>
        <end position="338"/>
    </location>
</feature>
<comment type="caution">
    <text evidence="2">The sequence shown here is derived from an EMBL/GenBank/DDBJ whole genome shotgun (WGS) entry which is preliminary data.</text>
</comment>
<gene>
    <name evidence="2" type="ORF">AK812_SmicGene2783</name>
</gene>
<name>A0A1Q9F0G8_SYMMI</name>
<evidence type="ECO:0000313" key="3">
    <source>
        <dbReference type="Proteomes" id="UP000186817"/>
    </source>
</evidence>
<feature type="compositionally biased region" description="Polar residues" evidence="1">
    <location>
        <begin position="30"/>
        <end position="44"/>
    </location>
</feature>
<feature type="compositionally biased region" description="Basic and acidic residues" evidence="1">
    <location>
        <begin position="314"/>
        <end position="325"/>
    </location>
</feature>
<feature type="compositionally biased region" description="Low complexity" evidence="1">
    <location>
        <begin position="303"/>
        <end position="313"/>
    </location>
</feature>
<proteinExistence type="predicted"/>
<evidence type="ECO:0000256" key="1">
    <source>
        <dbReference type="SAM" id="MobiDB-lite"/>
    </source>
</evidence>
<dbReference type="EMBL" id="LSRX01000031">
    <property type="protein sequence ID" value="OLQ13170.1"/>
    <property type="molecule type" value="Genomic_DNA"/>
</dbReference>
<dbReference type="Proteomes" id="UP000186817">
    <property type="component" value="Unassembled WGS sequence"/>
</dbReference>
<dbReference type="OrthoDB" id="417481at2759"/>
<keyword evidence="3" id="KW-1185">Reference proteome</keyword>
<protein>
    <submittedName>
        <fullName evidence="2">Uncharacterized protein</fullName>
    </submittedName>
</protein>
<feature type="compositionally biased region" description="Basic and acidic residues" evidence="1">
    <location>
        <begin position="231"/>
        <end position="263"/>
    </location>
</feature>
<feature type="region of interest" description="Disordered" evidence="1">
    <location>
        <begin position="164"/>
        <end position="185"/>
    </location>
</feature>
<accession>A0A1Q9F0G8</accession>
<organism evidence="2 3">
    <name type="scientific">Symbiodinium microadriaticum</name>
    <name type="common">Dinoflagellate</name>
    <name type="synonym">Zooxanthella microadriatica</name>
    <dbReference type="NCBI Taxonomy" id="2951"/>
    <lineage>
        <taxon>Eukaryota</taxon>
        <taxon>Sar</taxon>
        <taxon>Alveolata</taxon>
        <taxon>Dinophyceae</taxon>
        <taxon>Suessiales</taxon>
        <taxon>Symbiodiniaceae</taxon>
        <taxon>Symbiodinium</taxon>
    </lineage>
</organism>
<reference evidence="2 3" key="1">
    <citation type="submission" date="2016-02" db="EMBL/GenBank/DDBJ databases">
        <title>Genome analysis of coral dinoflagellate symbionts highlights evolutionary adaptations to a symbiotic lifestyle.</title>
        <authorList>
            <person name="Aranda M."/>
            <person name="Li Y."/>
            <person name="Liew Y.J."/>
            <person name="Baumgarten S."/>
            <person name="Simakov O."/>
            <person name="Wilson M."/>
            <person name="Piel J."/>
            <person name="Ashoor H."/>
            <person name="Bougouffa S."/>
            <person name="Bajic V.B."/>
            <person name="Ryu T."/>
            <person name="Ravasi T."/>
            <person name="Bayer T."/>
            <person name="Micklem G."/>
            <person name="Kim H."/>
            <person name="Bhak J."/>
            <person name="Lajeunesse T.C."/>
            <person name="Voolstra C.R."/>
        </authorList>
    </citation>
    <scope>NUCLEOTIDE SEQUENCE [LARGE SCALE GENOMIC DNA]</scope>
    <source>
        <strain evidence="2 3">CCMP2467</strain>
    </source>
</reference>
<sequence length="455" mass="49318">MDGRMRVSVKNTFITFDDPDERQEELPARTRQSIASPRSRSAECSSPRREEECNDDQIMRLNKVLDGDQETLREIRSPVASPNLGTIPVPGFEGPGRVRADSYASSGMATPPAEVVGSPTTVEHVGPSPQELRQLKQRLEEVCHRGGYPTAGRLQRASSSGSFWSVGSEVTDADQPPEGMRHVRSNGSVSSITTFEANRSRACSFGSIGSLGRDDGDGDGEPVEFDLHIVEDPEDGTCHESRSRQCHGDHRASDQRQSHDKSGKVTRSRRPRSREAAKAPREPGRQSQERPLAGPIAVGLVDSAESSPTASPSPRDKLPMMRKGSDASQCSGCSSPTGDKSAAGRAWQKEYRHSLVPKNVNLEATQQGDQEITTLMIRNIPNRYSQRDLIAELEDMGHTGLRFGGPFAGPGGELGALRESCGQYRQAETAPTSGHCQHLLQLGSGTGLRALTMAR</sequence>
<feature type="region of interest" description="Disordered" evidence="1">
    <location>
        <begin position="14"/>
        <end position="54"/>
    </location>
</feature>